<accession>A0A0D3GER4</accession>
<keyword evidence="3" id="KW-1185">Reference proteome</keyword>
<dbReference type="PaxDb" id="65489-OBART06G09010.1"/>
<dbReference type="EnsemblPlants" id="OBART06G09010.1">
    <property type="protein sequence ID" value="OBART06G09010.1"/>
    <property type="gene ID" value="OBART06G09010"/>
</dbReference>
<reference evidence="2" key="1">
    <citation type="journal article" date="2009" name="Rice">
        <title>De Novo Next Generation Sequencing of Plant Genomes.</title>
        <authorList>
            <person name="Rounsley S."/>
            <person name="Marri P.R."/>
            <person name="Yu Y."/>
            <person name="He R."/>
            <person name="Sisneros N."/>
            <person name="Goicoechea J.L."/>
            <person name="Lee S.J."/>
            <person name="Angelova A."/>
            <person name="Kudrna D."/>
            <person name="Luo M."/>
            <person name="Affourtit J."/>
            <person name="Desany B."/>
            <person name="Knight J."/>
            <person name="Niazi F."/>
            <person name="Egholm M."/>
            <person name="Wing R.A."/>
        </authorList>
    </citation>
    <scope>NUCLEOTIDE SEQUENCE [LARGE SCALE GENOMIC DNA]</scope>
    <source>
        <strain evidence="2">cv. IRGC 105608</strain>
    </source>
</reference>
<evidence type="ECO:0000313" key="3">
    <source>
        <dbReference type="Proteomes" id="UP000026960"/>
    </source>
</evidence>
<dbReference type="Proteomes" id="UP000026960">
    <property type="component" value="Chromosome 6"/>
</dbReference>
<feature type="region of interest" description="Disordered" evidence="1">
    <location>
        <begin position="37"/>
        <end position="98"/>
    </location>
</feature>
<organism evidence="2">
    <name type="scientific">Oryza barthii</name>
    <dbReference type="NCBI Taxonomy" id="65489"/>
    <lineage>
        <taxon>Eukaryota</taxon>
        <taxon>Viridiplantae</taxon>
        <taxon>Streptophyta</taxon>
        <taxon>Embryophyta</taxon>
        <taxon>Tracheophyta</taxon>
        <taxon>Spermatophyta</taxon>
        <taxon>Magnoliopsida</taxon>
        <taxon>Liliopsida</taxon>
        <taxon>Poales</taxon>
        <taxon>Poaceae</taxon>
        <taxon>BOP clade</taxon>
        <taxon>Oryzoideae</taxon>
        <taxon>Oryzeae</taxon>
        <taxon>Oryzinae</taxon>
        <taxon>Oryza</taxon>
    </lineage>
</organism>
<dbReference type="Gramene" id="OBART06G09010.1">
    <property type="protein sequence ID" value="OBART06G09010.1"/>
    <property type="gene ID" value="OBART06G09010"/>
</dbReference>
<name>A0A0D3GER4_9ORYZ</name>
<evidence type="ECO:0000313" key="2">
    <source>
        <dbReference type="EnsemblPlants" id="OBART06G09010.1"/>
    </source>
</evidence>
<reference evidence="2" key="2">
    <citation type="submission" date="2015-03" db="UniProtKB">
        <authorList>
            <consortium name="EnsemblPlants"/>
        </authorList>
    </citation>
    <scope>IDENTIFICATION</scope>
</reference>
<feature type="compositionally biased region" description="Basic and acidic residues" evidence="1">
    <location>
        <begin position="49"/>
        <end position="58"/>
    </location>
</feature>
<proteinExistence type="predicted"/>
<dbReference type="HOGENOM" id="CLU_2100638_0_0_1"/>
<sequence length="116" mass="12247">MPATCGGSKSIPGQGLRCRTNTFRSRRFHHDSLILNYGKEEAQTGGGKEAQRGGEGERRTRRGGGTEAAHREEDGASAARLREGEAASGVGRKGKGGAALGFFLRGIGRENLSLSF</sequence>
<feature type="compositionally biased region" description="Basic and acidic residues" evidence="1">
    <location>
        <begin position="68"/>
        <end position="85"/>
    </location>
</feature>
<evidence type="ECO:0000256" key="1">
    <source>
        <dbReference type="SAM" id="MobiDB-lite"/>
    </source>
</evidence>
<protein>
    <submittedName>
        <fullName evidence="2">Uncharacterized protein</fullName>
    </submittedName>
</protein>
<dbReference type="AlphaFoldDB" id="A0A0D3GER4"/>